<reference evidence="2 3" key="1">
    <citation type="submission" date="2024-02" db="EMBL/GenBank/DDBJ databases">
        <title>A draft genome for the cacao thread blight pathogen Marasmius crinis-equi.</title>
        <authorList>
            <person name="Cohen S.P."/>
            <person name="Baruah I.K."/>
            <person name="Amoako-Attah I."/>
            <person name="Bukari Y."/>
            <person name="Meinhardt L.W."/>
            <person name="Bailey B.A."/>
        </authorList>
    </citation>
    <scope>NUCLEOTIDE SEQUENCE [LARGE SCALE GENOMIC DNA]</scope>
    <source>
        <strain evidence="2 3">GH-76</strain>
    </source>
</reference>
<evidence type="ECO:0000313" key="2">
    <source>
        <dbReference type="EMBL" id="KAL0572623.1"/>
    </source>
</evidence>
<protein>
    <submittedName>
        <fullName evidence="2">Uncharacterized protein</fullName>
    </submittedName>
</protein>
<proteinExistence type="predicted"/>
<sequence length="201" mass="22595">MEFLWVRWFGTEPDYRSGSKTAKLPKIGYVPDDDELAFGFLDPEVVIRGCHLVPDFAGGKTDELLRANNSVARPPGVTEDWQNFYVMIFADRDMWMRYWGGGIGHTAPRHASSDDSNVEADDPDSEDEDSAYQKPNDIDPQLEDTVVDNGDDRDEEDGDHDLDDSDDELDGDVDIDDEEIDYGDDLGPDDGDVDAEDCEYE</sequence>
<gene>
    <name evidence="2" type="ORF">V5O48_009342</name>
</gene>
<keyword evidence="3" id="KW-1185">Reference proteome</keyword>
<name>A0ABR3FBC9_9AGAR</name>
<feature type="compositionally biased region" description="Acidic residues" evidence="1">
    <location>
        <begin position="116"/>
        <end position="130"/>
    </location>
</feature>
<comment type="caution">
    <text evidence="2">The sequence shown here is derived from an EMBL/GenBank/DDBJ whole genome shotgun (WGS) entry which is preliminary data.</text>
</comment>
<dbReference type="Proteomes" id="UP001465976">
    <property type="component" value="Unassembled WGS sequence"/>
</dbReference>
<evidence type="ECO:0000313" key="3">
    <source>
        <dbReference type="Proteomes" id="UP001465976"/>
    </source>
</evidence>
<evidence type="ECO:0000256" key="1">
    <source>
        <dbReference type="SAM" id="MobiDB-lite"/>
    </source>
</evidence>
<organism evidence="2 3">
    <name type="scientific">Marasmius crinis-equi</name>
    <dbReference type="NCBI Taxonomy" id="585013"/>
    <lineage>
        <taxon>Eukaryota</taxon>
        <taxon>Fungi</taxon>
        <taxon>Dikarya</taxon>
        <taxon>Basidiomycota</taxon>
        <taxon>Agaricomycotina</taxon>
        <taxon>Agaricomycetes</taxon>
        <taxon>Agaricomycetidae</taxon>
        <taxon>Agaricales</taxon>
        <taxon>Marasmiineae</taxon>
        <taxon>Marasmiaceae</taxon>
        <taxon>Marasmius</taxon>
    </lineage>
</organism>
<feature type="compositionally biased region" description="Acidic residues" evidence="1">
    <location>
        <begin position="140"/>
        <end position="201"/>
    </location>
</feature>
<dbReference type="EMBL" id="JBAHYK010000605">
    <property type="protein sequence ID" value="KAL0572623.1"/>
    <property type="molecule type" value="Genomic_DNA"/>
</dbReference>
<accession>A0ABR3FBC9</accession>
<feature type="region of interest" description="Disordered" evidence="1">
    <location>
        <begin position="107"/>
        <end position="201"/>
    </location>
</feature>